<proteinExistence type="predicted"/>
<protein>
    <recommendedName>
        <fullName evidence="2">BAH domain-containing protein</fullName>
    </recommendedName>
</protein>
<feature type="region of interest" description="Disordered" evidence="1">
    <location>
        <begin position="626"/>
        <end position="676"/>
    </location>
</feature>
<dbReference type="InterPro" id="IPR001025">
    <property type="entry name" value="BAH_dom"/>
</dbReference>
<dbReference type="PANTHER" id="PTHR31917">
    <property type="entry name" value="AGENET DOMAIN-CONTAINING PROTEIN-RELATED"/>
    <property type="match status" value="1"/>
</dbReference>
<dbReference type="PROSITE" id="PS51038">
    <property type="entry name" value="BAH"/>
    <property type="match status" value="1"/>
</dbReference>
<dbReference type="SMART" id="SM00439">
    <property type="entry name" value="BAH"/>
    <property type="match status" value="1"/>
</dbReference>
<name>A0A9Q0L2V4_9MAGN</name>
<dbReference type="CDD" id="cd04721">
    <property type="entry name" value="BAH_plant_1"/>
    <property type="match status" value="1"/>
</dbReference>
<evidence type="ECO:0000259" key="2">
    <source>
        <dbReference type="PROSITE" id="PS51038"/>
    </source>
</evidence>
<dbReference type="EMBL" id="JAMYWD010000001">
    <property type="protein sequence ID" value="KAJ4980904.1"/>
    <property type="molecule type" value="Genomic_DNA"/>
</dbReference>
<reference evidence="3" key="1">
    <citation type="journal article" date="2023" name="Plant J.">
        <title>The genome of the king protea, Protea cynaroides.</title>
        <authorList>
            <person name="Chang J."/>
            <person name="Duong T.A."/>
            <person name="Schoeman C."/>
            <person name="Ma X."/>
            <person name="Roodt D."/>
            <person name="Barker N."/>
            <person name="Li Z."/>
            <person name="Van de Peer Y."/>
            <person name="Mizrachi E."/>
        </authorList>
    </citation>
    <scope>NUCLEOTIDE SEQUENCE</scope>
    <source>
        <tissue evidence="3">Young leaves</tissue>
    </source>
</reference>
<dbReference type="SMART" id="SM00743">
    <property type="entry name" value="Agenet"/>
    <property type="match status" value="2"/>
</dbReference>
<sequence>MSTDVHSFVEWKEQFVSQERGNRIVHYFLKDAAGDSVLAIVGTERSLRHMVYVVAEEFVQSHGADKSIHAGFKWRSRREVVDWLTSLVTKNQTPYDYSKSPTNDSSQAIGSSEYPFTGVDALGNHLPDHMGRIARKLKGCSTDIVWSGAAWTCAKQLKNYPAFCRNGTTIARHSFVLVMAREENHYLAYLEDMYEDKKGQKKVKVRWFHHNKEVRGIVPLRNPHPNEVFFTPNSQVISAECVDGPTTILTPEHYEKCLTALPENSSARIHLCSRQFKSNRIKPFDLSKLRGYFNQTILLHLDPIPLAKHNLTCNSLNGEEEEFSQGGTVRRRGAKRTRSCRGRQMFVSNRSVATFSGPGNQIAPYQPARQTLKFRLSGRMPPTIRNLGPQAWLTMPFKVHEKIELLCQDSGIRGCWFRCTVLRASQKQLKVQYDDLQNADGCGNLEEWIPAFKLAAPDKLGMRCSGRLTIRPCPPEYPMDIPFEIGVPVDAWWSDGWWEGVVTGVNCTDNSLQVYFPGEDMLSNFQRRSLRSSRDWVGNRWVDIEAKPDILSIISAAVSPGTKLSACATMARATDSGGSAMSDREGPSASRLETVEEDNQEIAVLAGSDGMLENLKWVNSGKQPWVEDELKKVDGDGDDHDDEEEEEDDDDDDDDDENPVSENRVDKGEEYDYAGQNCEAIELMEVAV</sequence>
<dbReference type="AlphaFoldDB" id="A0A9Q0L2V4"/>
<keyword evidence="4" id="KW-1185">Reference proteome</keyword>
<feature type="compositionally biased region" description="Acidic residues" evidence="1">
    <location>
        <begin position="636"/>
        <end position="659"/>
    </location>
</feature>
<gene>
    <name evidence="3" type="ORF">NE237_031741</name>
</gene>
<dbReference type="Pfam" id="PF05641">
    <property type="entry name" value="Agenet"/>
    <property type="match status" value="1"/>
</dbReference>
<accession>A0A9Q0L2V4</accession>
<dbReference type="InterPro" id="IPR014002">
    <property type="entry name" value="Agenet_dom_plant"/>
</dbReference>
<feature type="region of interest" description="Disordered" evidence="1">
    <location>
        <begin position="573"/>
        <end position="594"/>
    </location>
</feature>
<dbReference type="OrthoDB" id="1883212at2759"/>
<evidence type="ECO:0000313" key="3">
    <source>
        <dbReference type="EMBL" id="KAJ4980904.1"/>
    </source>
</evidence>
<comment type="caution">
    <text evidence="3">The sequence shown here is derived from an EMBL/GenBank/DDBJ whole genome shotgun (WGS) entry which is preliminary data.</text>
</comment>
<dbReference type="CDD" id="cd20405">
    <property type="entry name" value="Tudor_Agenet_AtDUF_rpt1_3"/>
    <property type="match status" value="1"/>
</dbReference>
<dbReference type="PANTHER" id="PTHR31917:SF101">
    <property type="entry name" value="OS07G0607300 PROTEIN"/>
    <property type="match status" value="1"/>
</dbReference>
<feature type="domain" description="BAH" evidence="2">
    <location>
        <begin position="168"/>
        <end position="287"/>
    </location>
</feature>
<dbReference type="Proteomes" id="UP001141806">
    <property type="component" value="Unassembled WGS sequence"/>
</dbReference>
<dbReference type="InterPro" id="IPR008395">
    <property type="entry name" value="Agenet-like_dom"/>
</dbReference>
<dbReference type="Gene3D" id="2.30.30.490">
    <property type="match status" value="1"/>
</dbReference>
<dbReference type="InterPro" id="IPR043151">
    <property type="entry name" value="BAH_sf"/>
</dbReference>
<evidence type="ECO:0000256" key="1">
    <source>
        <dbReference type="SAM" id="MobiDB-lite"/>
    </source>
</evidence>
<organism evidence="3 4">
    <name type="scientific">Protea cynaroides</name>
    <dbReference type="NCBI Taxonomy" id="273540"/>
    <lineage>
        <taxon>Eukaryota</taxon>
        <taxon>Viridiplantae</taxon>
        <taxon>Streptophyta</taxon>
        <taxon>Embryophyta</taxon>
        <taxon>Tracheophyta</taxon>
        <taxon>Spermatophyta</taxon>
        <taxon>Magnoliopsida</taxon>
        <taxon>Proteales</taxon>
        <taxon>Proteaceae</taxon>
        <taxon>Protea</taxon>
    </lineage>
</organism>
<dbReference type="GO" id="GO:0003682">
    <property type="term" value="F:chromatin binding"/>
    <property type="evidence" value="ECO:0007669"/>
    <property type="project" value="InterPro"/>
</dbReference>
<evidence type="ECO:0000313" key="4">
    <source>
        <dbReference type="Proteomes" id="UP001141806"/>
    </source>
</evidence>
<dbReference type="Pfam" id="PF01426">
    <property type="entry name" value="BAH"/>
    <property type="match status" value="1"/>
</dbReference>